<dbReference type="EMBL" id="ML978997">
    <property type="protein sequence ID" value="KAF1924135.1"/>
    <property type="molecule type" value="Genomic_DNA"/>
</dbReference>
<dbReference type="GeneID" id="54347932"/>
<dbReference type="AlphaFoldDB" id="A0A6A5R7I8"/>
<sequence length="85" mass="9565">MGVALSLKVVTGLERRARPELVQPGDREWVTVIQSICAAGYATPPFIIYKGRVHISAWYEETDIPHDWKLSVSKNSWTNNVLGLK</sequence>
<accession>A0A6A5R7I8</accession>
<gene>
    <name evidence="1" type="ORF">M421DRAFT_404089</name>
</gene>
<name>A0A6A5R7I8_9PLEO</name>
<dbReference type="OrthoDB" id="3762113at2759"/>
<protein>
    <recommendedName>
        <fullName evidence="3">DDE-1 domain-containing protein</fullName>
    </recommendedName>
</protein>
<dbReference type="RefSeq" id="XP_033444388.1">
    <property type="nucleotide sequence ID" value="XM_033590271.1"/>
</dbReference>
<evidence type="ECO:0000313" key="2">
    <source>
        <dbReference type="Proteomes" id="UP000800082"/>
    </source>
</evidence>
<reference evidence="1" key="1">
    <citation type="journal article" date="2020" name="Stud. Mycol.">
        <title>101 Dothideomycetes genomes: a test case for predicting lifestyles and emergence of pathogens.</title>
        <authorList>
            <person name="Haridas S."/>
            <person name="Albert R."/>
            <person name="Binder M."/>
            <person name="Bloem J."/>
            <person name="Labutti K."/>
            <person name="Salamov A."/>
            <person name="Andreopoulos B."/>
            <person name="Baker S."/>
            <person name="Barry K."/>
            <person name="Bills G."/>
            <person name="Bluhm B."/>
            <person name="Cannon C."/>
            <person name="Castanera R."/>
            <person name="Culley D."/>
            <person name="Daum C."/>
            <person name="Ezra D."/>
            <person name="Gonzalez J."/>
            <person name="Henrissat B."/>
            <person name="Kuo A."/>
            <person name="Liang C."/>
            <person name="Lipzen A."/>
            <person name="Lutzoni F."/>
            <person name="Magnuson J."/>
            <person name="Mondo S."/>
            <person name="Nolan M."/>
            <person name="Ohm R."/>
            <person name="Pangilinan J."/>
            <person name="Park H.-J."/>
            <person name="Ramirez L."/>
            <person name="Alfaro M."/>
            <person name="Sun H."/>
            <person name="Tritt A."/>
            <person name="Yoshinaga Y."/>
            <person name="Zwiers L.-H."/>
            <person name="Turgeon B."/>
            <person name="Goodwin S."/>
            <person name="Spatafora J."/>
            <person name="Crous P."/>
            <person name="Grigoriev I."/>
        </authorList>
    </citation>
    <scope>NUCLEOTIDE SEQUENCE</scope>
    <source>
        <strain evidence="1">CBS 183.55</strain>
    </source>
</reference>
<keyword evidence="2" id="KW-1185">Reference proteome</keyword>
<evidence type="ECO:0008006" key="3">
    <source>
        <dbReference type="Google" id="ProtNLM"/>
    </source>
</evidence>
<proteinExistence type="predicted"/>
<organism evidence="1 2">
    <name type="scientific">Didymella exigua CBS 183.55</name>
    <dbReference type="NCBI Taxonomy" id="1150837"/>
    <lineage>
        <taxon>Eukaryota</taxon>
        <taxon>Fungi</taxon>
        <taxon>Dikarya</taxon>
        <taxon>Ascomycota</taxon>
        <taxon>Pezizomycotina</taxon>
        <taxon>Dothideomycetes</taxon>
        <taxon>Pleosporomycetidae</taxon>
        <taxon>Pleosporales</taxon>
        <taxon>Pleosporineae</taxon>
        <taxon>Didymellaceae</taxon>
        <taxon>Didymella</taxon>
    </lineage>
</organism>
<dbReference type="Proteomes" id="UP000800082">
    <property type="component" value="Unassembled WGS sequence"/>
</dbReference>
<evidence type="ECO:0000313" key="1">
    <source>
        <dbReference type="EMBL" id="KAF1924135.1"/>
    </source>
</evidence>